<dbReference type="EMBL" id="CALLCH030000001">
    <property type="protein sequence ID" value="CAI4210571.1"/>
    <property type="molecule type" value="Genomic_DNA"/>
</dbReference>
<reference evidence="2" key="1">
    <citation type="submission" date="2022-11" db="EMBL/GenBank/DDBJ databases">
        <authorList>
            <person name="Scott C."/>
            <person name="Bruce N."/>
        </authorList>
    </citation>
    <scope>NUCLEOTIDE SEQUENCE</scope>
</reference>
<sequence length="400" mass="43278">MDKYLIRIFHTINSITSGGADFPNYEVINGSASARMILIKVTRSIAVLVLRQQPQTIQGTELVETGIGSLLEKLSDTDTPVRFAASKALSIITLRLDPEMASQVVEAVLDSLNRKVVWVKDPTSPDGRLIRDLSSVDALEWHGLMLTLAHLLYRRSPPPDQLSDIIHALLLGLSFEQRSTSGGSVGSNVRDAACFGVWAVARRYTTQELLDIPVGSVFAARSHPEGSTILQVLATELTVAASRDSAGNIRRGSSAALQELVGRHPDTVEQGIWLVQTVDYHAVALRSRALHDVAIQATALATCYGEALLDSLLGWRGVGDAEAGARRAAGASFGAITFRLASLDAGKALRYLSDSVDTILRHVRKLQPRQAEERHGLLLCLAAVFDKVPETITFLCEGMP</sequence>
<dbReference type="Pfam" id="PF25767">
    <property type="entry name" value="ARM_TBCD_2nd"/>
    <property type="match status" value="2"/>
</dbReference>
<dbReference type="GO" id="GO:0000226">
    <property type="term" value="P:microtubule cytoskeleton organization"/>
    <property type="evidence" value="ECO:0007669"/>
    <property type="project" value="TreeGrafter"/>
</dbReference>
<dbReference type="SUPFAM" id="SSF48371">
    <property type="entry name" value="ARM repeat"/>
    <property type="match status" value="1"/>
</dbReference>
<accession>A0A9P1GV40</accession>
<dbReference type="Proteomes" id="UP000838763">
    <property type="component" value="Unassembled WGS sequence"/>
</dbReference>
<feature type="domain" description="Tubulin-folding cofactor D ARM repeats" evidence="1">
    <location>
        <begin position="53"/>
        <end position="114"/>
    </location>
</feature>
<name>A0A9P1GV40_9PEZI</name>
<evidence type="ECO:0000313" key="2">
    <source>
        <dbReference type="EMBL" id="CAI4210571.1"/>
    </source>
</evidence>
<dbReference type="PANTHER" id="PTHR12658">
    <property type="entry name" value="BETA-TUBULIN COFACTOR D"/>
    <property type="match status" value="1"/>
</dbReference>
<dbReference type="GO" id="GO:0007023">
    <property type="term" value="P:post-chaperonin tubulin folding pathway"/>
    <property type="evidence" value="ECO:0007669"/>
    <property type="project" value="InterPro"/>
</dbReference>
<proteinExistence type="predicted"/>
<organism evidence="2 3">
    <name type="scientific">Parascedosporium putredinis</name>
    <dbReference type="NCBI Taxonomy" id="1442378"/>
    <lineage>
        <taxon>Eukaryota</taxon>
        <taxon>Fungi</taxon>
        <taxon>Dikarya</taxon>
        <taxon>Ascomycota</taxon>
        <taxon>Pezizomycotina</taxon>
        <taxon>Sordariomycetes</taxon>
        <taxon>Hypocreomycetidae</taxon>
        <taxon>Microascales</taxon>
        <taxon>Microascaceae</taxon>
        <taxon>Parascedosporium</taxon>
    </lineage>
</organism>
<comment type="caution">
    <text evidence="2">The sequence shown here is derived from an EMBL/GenBank/DDBJ whole genome shotgun (WGS) entry which is preliminary data.</text>
</comment>
<dbReference type="GO" id="GO:0007021">
    <property type="term" value="P:tubulin complex assembly"/>
    <property type="evidence" value="ECO:0007669"/>
    <property type="project" value="InterPro"/>
</dbReference>
<dbReference type="InterPro" id="IPR058033">
    <property type="entry name" value="ARM_TBCD_2nd"/>
</dbReference>
<dbReference type="GO" id="GO:0048487">
    <property type="term" value="F:beta-tubulin binding"/>
    <property type="evidence" value="ECO:0007669"/>
    <property type="project" value="InterPro"/>
</dbReference>
<evidence type="ECO:0000259" key="1">
    <source>
        <dbReference type="Pfam" id="PF25767"/>
    </source>
</evidence>
<dbReference type="PANTHER" id="PTHR12658:SF0">
    <property type="entry name" value="TUBULIN-SPECIFIC CHAPERONE D"/>
    <property type="match status" value="1"/>
</dbReference>
<dbReference type="InterPro" id="IPR011989">
    <property type="entry name" value="ARM-like"/>
</dbReference>
<gene>
    <name evidence="2" type="ORF">PPNO1_LOCUS373</name>
</gene>
<dbReference type="AlphaFoldDB" id="A0A9P1GV40"/>
<dbReference type="InterPro" id="IPR033162">
    <property type="entry name" value="TBCD"/>
</dbReference>
<dbReference type="OrthoDB" id="10253476at2759"/>
<feature type="domain" description="Tubulin-folding cofactor D ARM repeats" evidence="1">
    <location>
        <begin position="139"/>
        <end position="272"/>
    </location>
</feature>
<dbReference type="InterPro" id="IPR016024">
    <property type="entry name" value="ARM-type_fold"/>
</dbReference>
<keyword evidence="3" id="KW-1185">Reference proteome</keyword>
<evidence type="ECO:0000313" key="3">
    <source>
        <dbReference type="Proteomes" id="UP000838763"/>
    </source>
</evidence>
<protein>
    <recommendedName>
        <fullName evidence="1">Tubulin-folding cofactor D ARM repeats domain-containing protein</fullName>
    </recommendedName>
</protein>
<dbReference type="GO" id="GO:0005096">
    <property type="term" value="F:GTPase activator activity"/>
    <property type="evidence" value="ECO:0007669"/>
    <property type="project" value="InterPro"/>
</dbReference>
<dbReference type="Gene3D" id="1.25.10.10">
    <property type="entry name" value="Leucine-rich Repeat Variant"/>
    <property type="match status" value="1"/>
</dbReference>